<dbReference type="PANTHER" id="PTHR33223:SF6">
    <property type="entry name" value="CCHC-TYPE DOMAIN-CONTAINING PROTEIN"/>
    <property type="match status" value="1"/>
</dbReference>
<feature type="compositionally biased region" description="Basic and acidic residues" evidence="1">
    <location>
        <begin position="268"/>
        <end position="284"/>
    </location>
</feature>
<proteinExistence type="predicted"/>
<feature type="region of interest" description="Disordered" evidence="1">
    <location>
        <begin position="227"/>
        <end position="292"/>
    </location>
</feature>
<keyword evidence="3" id="KW-1185">Reference proteome</keyword>
<evidence type="ECO:0000256" key="1">
    <source>
        <dbReference type="SAM" id="MobiDB-lite"/>
    </source>
</evidence>
<feature type="compositionally biased region" description="Basic and acidic residues" evidence="1">
    <location>
        <begin position="340"/>
        <end position="362"/>
    </location>
</feature>
<dbReference type="PANTHER" id="PTHR33223">
    <property type="entry name" value="CCHC-TYPE DOMAIN-CONTAINING PROTEIN"/>
    <property type="match status" value="1"/>
</dbReference>
<organism evidence="2 3">
    <name type="scientific">Daphnia pulex</name>
    <name type="common">Water flea</name>
    <dbReference type="NCBI Taxonomy" id="6669"/>
    <lineage>
        <taxon>Eukaryota</taxon>
        <taxon>Metazoa</taxon>
        <taxon>Ecdysozoa</taxon>
        <taxon>Arthropoda</taxon>
        <taxon>Crustacea</taxon>
        <taxon>Branchiopoda</taxon>
        <taxon>Diplostraca</taxon>
        <taxon>Cladocera</taxon>
        <taxon>Anomopoda</taxon>
        <taxon>Daphniidae</taxon>
        <taxon>Daphnia</taxon>
    </lineage>
</organism>
<reference evidence="2 3" key="1">
    <citation type="journal article" date="2011" name="Science">
        <title>The ecoresponsive genome of Daphnia pulex.</title>
        <authorList>
            <person name="Colbourne J.K."/>
            <person name="Pfrender M.E."/>
            <person name="Gilbert D."/>
            <person name="Thomas W.K."/>
            <person name="Tucker A."/>
            <person name="Oakley T.H."/>
            <person name="Tokishita S."/>
            <person name="Aerts A."/>
            <person name="Arnold G.J."/>
            <person name="Basu M.K."/>
            <person name="Bauer D.J."/>
            <person name="Caceres C.E."/>
            <person name="Carmel L."/>
            <person name="Casola C."/>
            <person name="Choi J.H."/>
            <person name="Detter J.C."/>
            <person name="Dong Q."/>
            <person name="Dusheyko S."/>
            <person name="Eads B.D."/>
            <person name="Frohlich T."/>
            <person name="Geiler-Samerotte K.A."/>
            <person name="Gerlach D."/>
            <person name="Hatcher P."/>
            <person name="Jogdeo S."/>
            <person name="Krijgsveld J."/>
            <person name="Kriventseva E.V."/>
            <person name="Kultz D."/>
            <person name="Laforsch C."/>
            <person name="Lindquist E."/>
            <person name="Lopez J."/>
            <person name="Manak J.R."/>
            <person name="Muller J."/>
            <person name="Pangilinan J."/>
            <person name="Patwardhan R.P."/>
            <person name="Pitluck S."/>
            <person name="Pritham E.J."/>
            <person name="Rechtsteiner A."/>
            <person name="Rho M."/>
            <person name="Rogozin I.B."/>
            <person name="Sakarya O."/>
            <person name="Salamov A."/>
            <person name="Schaack S."/>
            <person name="Shapiro H."/>
            <person name="Shiga Y."/>
            <person name="Skalitzky C."/>
            <person name="Smith Z."/>
            <person name="Souvorov A."/>
            <person name="Sung W."/>
            <person name="Tang Z."/>
            <person name="Tsuchiya D."/>
            <person name="Tu H."/>
            <person name="Vos H."/>
            <person name="Wang M."/>
            <person name="Wolf Y.I."/>
            <person name="Yamagata H."/>
            <person name="Yamada T."/>
            <person name="Ye Y."/>
            <person name="Shaw J.R."/>
            <person name="Andrews J."/>
            <person name="Crease T.J."/>
            <person name="Tang H."/>
            <person name="Lucas S.M."/>
            <person name="Robertson H.M."/>
            <person name="Bork P."/>
            <person name="Koonin E.V."/>
            <person name="Zdobnov E.M."/>
            <person name="Grigoriev I.V."/>
            <person name="Lynch M."/>
            <person name="Boore J.L."/>
        </authorList>
    </citation>
    <scope>NUCLEOTIDE SEQUENCE [LARGE SCALE GENOMIC DNA]</scope>
</reference>
<feature type="compositionally biased region" description="Polar residues" evidence="1">
    <location>
        <begin position="724"/>
        <end position="741"/>
    </location>
</feature>
<dbReference type="AlphaFoldDB" id="E9HQT6"/>
<sequence length="846" mass="97519">MDKWVINSKIQSIRSKYDYIVKEELKKPRPNYKTPAATIKLLTAIIKRGPVTTDIATIREAINSATKNRFDRLSHFPFPFPVFRTLQLRNIADERVIFVPDDSERIDSLFICVCDKCDKRTNSNNQVHQKKRICLDSENTGHSLATQATQIFDNYPELPSLLIDPNLSYKIQFNNQLDRYQKLFNPSTTAERKIPAPFSTDNFASTVHSAADERLCFVQGIPVSRGAQQELGDESSIPSEVHRRNHKRGGFVDHSTEGNNRPVKRRPDRSESLNRGIFKSEEPNRPTASKPIDICKQEEHCIGKYPENNHRNTANRKMADDKYRNSFRPTVHRGAAREFSAGDRNGRRNEKINYDADDDQWRKGKFTHSRRSSDTPSSDSDADSFYVEYQPSDEPTNGNKPKRYHNTSPIRRNLPKKENDGKEVRTFSDTHKGRGAITMLNQIQNYTGSPAVRFDRWIKLFDNVVVMSNWNNSDIVNMLSTKMSGEAYDFLQNIMESDTIDYNKIKALFQENFHGDEDADFYQEKFDEMQRKPKENILNYAFRLKTIYQRAYPSNKLETQDEKSSQLQFLRQKFLQGLEPELQHIIRYKKVLSFQELVAITQKYAKRVQLEQNDKEKTVFVNAVSTNQNDSLLIKAIEKQKNSINAIATSLKFGNKPAESTTFQNSATVNSNFSQQMEQLTESMINLGELINSSILKDILRNHQRGEQSNGYNQQNQSSFFNPAPQNNFSKSRPSNRFQQPPSGPPAKPLILPVNTFLFHFHILRNQICLSSNLPHLPTIRPHSFTNFRNRSSRQLSTRPIKYLKNLIRRQNSVVKGDFAILVVNGVMKSKTVLSEYPCSDITKEN</sequence>
<accession>E9HQT6</accession>
<feature type="compositionally biased region" description="Low complexity" evidence="1">
    <location>
        <begin position="708"/>
        <end position="722"/>
    </location>
</feature>
<protein>
    <recommendedName>
        <fullName evidence="4">Retrotransposon gag domain-containing protein</fullName>
    </recommendedName>
</protein>
<dbReference type="EMBL" id="GL732725">
    <property type="protein sequence ID" value="EFX65897.1"/>
    <property type="molecule type" value="Genomic_DNA"/>
</dbReference>
<gene>
    <name evidence="2" type="ORF">DAPPUDRAFT_116869</name>
</gene>
<dbReference type="KEGG" id="dpx:DAPPUDRAFT_116869"/>
<feature type="compositionally biased region" description="Basic and acidic residues" evidence="1">
    <location>
        <begin position="415"/>
        <end position="426"/>
    </location>
</feature>
<dbReference type="HOGENOM" id="CLU_336863_0_0_1"/>
<dbReference type="InParanoid" id="E9HQT6"/>
<name>E9HQT6_DAPPU</name>
<evidence type="ECO:0000313" key="3">
    <source>
        <dbReference type="Proteomes" id="UP000000305"/>
    </source>
</evidence>
<evidence type="ECO:0008006" key="4">
    <source>
        <dbReference type="Google" id="ProtNLM"/>
    </source>
</evidence>
<feature type="region of interest" description="Disordered" evidence="1">
    <location>
        <begin position="305"/>
        <end position="426"/>
    </location>
</feature>
<feature type="region of interest" description="Disordered" evidence="1">
    <location>
        <begin position="707"/>
        <end position="746"/>
    </location>
</feature>
<evidence type="ECO:0000313" key="2">
    <source>
        <dbReference type="EMBL" id="EFX65897.1"/>
    </source>
</evidence>
<dbReference type="Proteomes" id="UP000000305">
    <property type="component" value="Unassembled WGS sequence"/>
</dbReference>
<dbReference type="STRING" id="6669.E9HQT6"/>
<dbReference type="PhylomeDB" id="E9HQT6"/>